<evidence type="ECO:0000313" key="1">
    <source>
        <dbReference type="EMBL" id="TEB11431.1"/>
    </source>
</evidence>
<gene>
    <name evidence="1" type="ORF">Pmgp_01619</name>
</gene>
<dbReference type="AlphaFoldDB" id="A0A4Y7RRG0"/>
<accession>A0A4Y7RRG0</accession>
<protein>
    <submittedName>
        <fullName evidence="1">Uncharacterized protein</fullName>
    </submittedName>
</protein>
<dbReference type="EMBL" id="QFFZ01000014">
    <property type="protein sequence ID" value="TEB11431.1"/>
    <property type="molecule type" value="Genomic_DNA"/>
</dbReference>
<dbReference type="OrthoDB" id="1808880at2"/>
<evidence type="ECO:0000313" key="2">
    <source>
        <dbReference type="Proteomes" id="UP000297597"/>
    </source>
</evidence>
<reference evidence="1 2" key="1">
    <citation type="journal article" date="2018" name="Environ. Microbiol.">
        <title>Novel energy conservation strategies and behaviour of Pelotomaculum schinkii driving syntrophic propionate catabolism.</title>
        <authorList>
            <person name="Hidalgo-Ahumada C.A.P."/>
            <person name="Nobu M.K."/>
            <person name="Narihiro T."/>
            <person name="Tamaki H."/>
            <person name="Liu W.T."/>
            <person name="Kamagata Y."/>
            <person name="Stams A.J.M."/>
            <person name="Imachi H."/>
            <person name="Sousa D.Z."/>
        </authorList>
    </citation>
    <scope>NUCLEOTIDE SEQUENCE [LARGE SCALE GENOMIC DNA]</scope>
    <source>
        <strain evidence="1 2">MGP</strain>
    </source>
</reference>
<name>A0A4Y7RRG0_9FIRM</name>
<comment type="caution">
    <text evidence="1">The sequence shown here is derived from an EMBL/GenBank/DDBJ whole genome shotgun (WGS) entry which is preliminary data.</text>
</comment>
<proteinExistence type="predicted"/>
<organism evidence="1 2">
    <name type="scientific">Pelotomaculum propionicicum</name>
    <dbReference type="NCBI Taxonomy" id="258475"/>
    <lineage>
        <taxon>Bacteria</taxon>
        <taxon>Bacillati</taxon>
        <taxon>Bacillota</taxon>
        <taxon>Clostridia</taxon>
        <taxon>Eubacteriales</taxon>
        <taxon>Desulfotomaculaceae</taxon>
        <taxon>Pelotomaculum</taxon>
    </lineage>
</organism>
<keyword evidence="2" id="KW-1185">Reference proteome</keyword>
<sequence>MRKANFRFKYIEQNPELPLFCEKQRQTVISELVEKALAGCASEEEAIGLFLWRSKGPVDQNELMLFHALYLMHQSCRNTVVDSIAKALAILGMSEVKTALPDNELIKEAKLSYWKYFNEATSDLKLFLKNARAVGMKKSAFNFILNMANR</sequence>
<dbReference type="RefSeq" id="WP_134213488.1">
    <property type="nucleotide sequence ID" value="NZ_QFFZ01000014.1"/>
</dbReference>
<dbReference type="Proteomes" id="UP000297597">
    <property type="component" value="Unassembled WGS sequence"/>
</dbReference>